<evidence type="ECO:0000256" key="1">
    <source>
        <dbReference type="SAM" id="MobiDB-lite"/>
    </source>
</evidence>
<reference evidence="2" key="1">
    <citation type="submission" date="2021-02" db="EMBL/GenBank/DDBJ databases">
        <authorList>
            <person name="Nowell W R."/>
        </authorList>
    </citation>
    <scope>NUCLEOTIDE SEQUENCE</scope>
    <source>
        <strain evidence="2">Ploen Becks lab</strain>
    </source>
</reference>
<evidence type="ECO:0008006" key="4">
    <source>
        <dbReference type="Google" id="ProtNLM"/>
    </source>
</evidence>
<evidence type="ECO:0000313" key="3">
    <source>
        <dbReference type="Proteomes" id="UP000663879"/>
    </source>
</evidence>
<evidence type="ECO:0000313" key="2">
    <source>
        <dbReference type="EMBL" id="CAF0967839.1"/>
    </source>
</evidence>
<organism evidence="2 3">
    <name type="scientific">Brachionus calyciflorus</name>
    <dbReference type="NCBI Taxonomy" id="104777"/>
    <lineage>
        <taxon>Eukaryota</taxon>
        <taxon>Metazoa</taxon>
        <taxon>Spiralia</taxon>
        <taxon>Gnathifera</taxon>
        <taxon>Rotifera</taxon>
        <taxon>Eurotatoria</taxon>
        <taxon>Monogononta</taxon>
        <taxon>Pseudotrocha</taxon>
        <taxon>Ploima</taxon>
        <taxon>Brachionidae</taxon>
        <taxon>Brachionus</taxon>
    </lineage>
</organism>
<accession>A0A814ELE5</accession>
<comment type="caution">
    <text evidence="2">The sequence shown here is derived from an EMBL/GenBank/DDBJ whole genome shotgun (WGS) entry which is preliminary data.</text>
</comment>
<gene>
    <name evidence="2" type="ORF">OXX778_LOCUS14759</name>
</gene>
<name>A0A814ELE5_9BILA</name>
<proteinExistence type="predicted"/>
<feature type="region of interest" description="Disordered" evidence="1">
    <location>
        <begin position="385"/>
        <end position="410"/>
    </location>
</feature>
<dbReference type="OrthoDB" id="6621667at2759"/>
<dbReference type="EMBL" id="CAJNOC010003103">
    <property type="protein sequence ID" value="CAF0967839.1"/>
    <property type="molecule type" value="Genomic_DNA"/>
</dbReference>
<dbReference type="Proteomes" id="UP000663879">
    <property type="component" value="Unassembled WGS sequence"/>
</dbReference>
<protein>
    <recommendedName>
        <fullName evidence="4">MULE transposase domain-containing protein</fullName>
    </recommendedName>
</protein>
<sequence length="410" mass="47989">MVMKYSHPKCIASITISHNGQVTNVSKESHKIVSPGNSVDPKDVHEPMSELEVMVKVKFLKRIKKRCTNEDTGPNKVFEEELNEFFQNLKTEDEKKIVASLVPRYDDIKYALHKRRSKTRPKLPESLRKTIIDGIYTKTTNKFDQFLIFQSKNNKKLVFCSKTGLEILSKSSEWHGDGTFHVAAKYYYQLYIIQAWFNFRMIPCAFILMKRRRTKDYEKVLESLLMKAKKHNLVLNPKKIDTQWQIILDTQPVFEEENKAKNFEKFLAYLVDNYFEGSFPIELWNHFDSEGPRTNNNLEAYNNKLKSFVGIAHPNIFKAIDVFQKQESAAFLKYQHAPPKKKLQIFKDEQIRSYKEMFLENDLTLDAYIKYVIPLFIFRKKSLNGNDSDESDSGNEELVASSDEEDTLEI</sequence>
<dbReference type="AlphaFoldDB" id="A0A814ELE5"/>
<keyword evidence="3" id="KW-1185">Reference proteome</keyword>